<dbReference type="SUPFAM" id="SSF51445">
    <property type="entry name" value="(Trans)glycosidases"/>
    <property type="match status" value="1"/>
</dbReference>
<sequence>MDWFQTVVLSTVLSASWSAEDLTFPPGFMFGAATAAYQVEGAWNVSDKGESAWDRYTHEHPEKIKDHSNGDIACDSYHLWRRDIEMAVELGLHFYRFSISWPRLLPSGYPNYISEDGKNYYSNLIDGLLEKGIEPFVTMYHWDLPQSLQDLGGWTNPLVADWFYDYARVVFTLYGDRVKWWLTINEPLVMCDFVYNNGILAPPIMSPELGAYLCSKNVLVAHAKAWRLYDEEFRPKYNGKVSVANHHVWFDPLTPDDAELAELAREDCVGKYTHPIFSTTGGWPPSIEKVMEEVSLKRGYKSSSLPAFTPEEIALVRGTYDFYAMNHYTSRLIRKAKEGETFTAWPLGDAVDLGGIVQRRADWPLSTSFWFYVYPEGIRRQLVWLRKQYGNLEFVITENGLSTYAGLDDQDRIDYYKNYLRQILLAIKEDGVNVTGYTAWTLMDNFEWMDGYATKLGLYEVDYLDPQRKRTPRASARFYADLIKKHALDSVTVAPPNVTIV</sequence>
<dbReference type="PROSITE" id="PS00572">
    <property type="entry name" value="GLYCOSYL_HYDROL_F1_1"/>
    <property type="match status" value="1"/>
</dbReference>
<evidence type="ECO:0000256" key="3">
    <source>
        <dbReference type="ARBA" id="ARBA00012744"/>
    </source>
</evidence>
<dbReference type="Proteomes" id="UP001231518">
    <property type="component" value="Chromosome 23"/>
</dbReference>
<feature type="chain" id="PRO_5042083760" description="beta-glucosidase" evidence="10">
    <location>
        <begin position="19"/>
        <end position="501"/>
    </location>
</feature>
<dbReference type="InterPro" id="IPR018120">
    <property type="entry name" value="Glyco_hydro_1_AS"/>
</dbReference>
<dbReference type="PANTHER" id="PTHR10353">
    <property type="entry name" value="GLYCOSYL HYDROLASE"/>
    <property type="match status" value="1"/>
</dbReference>
<keyword evidence="6 9" id="KW-0326">Glycosidase</keyword>
<accession>A0AAD7YCU1</accession>
<dbReference type="PROSITE" id="PS00653">
    <property type="entry name" value="GLYCOSYL_HYDROL_F1_2"/>
    <property type="match status" value="1"/>
</dbReference>
<keyword evidence="12" id="KW-1185">Reference proteome</keyword>
<name>A0AAD7YCU1_MYTSE</name>
<dbReference type="InterPro" id="IPR017853">
    <property type="entry name" value="GH"/>
</dbReference>
<dbReference type="InterPro" id="IPR033132">
    <property type="entry name" value="GH_1_N_CS"/>
</dbReference>
<evidence type="ECO:0000256" key="8">
    <source>
        <dbReference type="RuleBase" id="RU003690"/>
    </source>
</evidence>
<comment type="similarity">
    <text evidence="1 8">Belongs to the glycosyl hydrolase 1 family.</text>
</comment>
<comment type="caution">
    <text evidence="11">The sequence shown here is derived from an EMBL/GenBank/DDBJ whole genome shotgun (WGS) entry which is preliminary data.</text>
</comment>
<dbReference type="GO" id="GO:0005975">
    <property type="term" value="P:carbohydrate metabolic process"/>
    <property type="evidence" value="ECO:0007669"/>
    <property type="project" value="InterPro"/>
</dbReference>
<evidence type="ECO:0000313" key="12">
    <source>
        <dbReference type="Proteomes" id="UP001231518"/>
    </source>
</evidence>
<dbReference type="PRINTS" id="PR00131">
    <property type="entry name" value="GLHYDRLASE1"/>
</dbReference>
<dbReference type="AlphaFoldDB" id="A0AAD7YCU1"/>
<evidence type="ECO:0000256" key="4">
    <source>
        <dbReference type="ARBA" id="ARBA00022801"/>
    </source>
</evidence>
<dbReference type="Gene3D" id="3.20.20.80">
    <property type="entry name" value="Glycosidases"/>
    <property type="match status" value="1"/>
</dbReference>
<evidence type="ECO:0000256" key="10">
    <source>
        <dbReference type="SAM" id="SignalP"/>
    </source>
</evidence>
<dbReference type="GO" id="GO:0008422">
    <property type="term" value="F:beta-glucosidase activity"/>
    <property type="evidence" value="ECO:0007669"/>
    <property type="project" value="TreeGrafter"/>
</dbReference>
<proteinExistence type="inferred from homology"/>
<evidence type="ECO:0000256" key="5">
    <source>
        <dbReference type="ARBA" id="ARBA00023180"/>
    </source>
</evidence>
<evidence type="ECO:0000256" key="1">
    <source>
        <dbReference type="ARBA" id="ARBA00010838"/>
    </source>
</evidence>
<dbReference type="FunFam" id="3.20.20.80:FF:000013">
    <property type="entry name" value="lactase-phlorizin hydrolase"/>
    <property type="match status" value="1"/>
</dbReference>
<gene>
    <name evidence="11" type="ORF">PYW07_009716</name>
</gene>
<feature type="signal peptide" evidence="10">
    <location>
        <begin position="1"/>
        <end position="18"/>
    </location>
</feature>
<organism evidence="11 12">
    <name type="scientific">Mythimna separata</name>
    <name type="common">Oriental armyworm</name>
    <name type="synonym">Pseudaletia separata</name>
    <dbReference type="NCBI Taxonomy" id="271217"/>
    <lineage>
        <taxon>Eukaryota</taxon>
        <taxon>Metazoa</taxon>
        <taxon>Ecdysozoa</taxon>
        <taxon>Arthropoda</taxon>
        <taxon>Hexapoda</taxon>
        <taxon>Insecta</taxon>
        <taxon>Pterygota</taxon>
        <taxon>Neoptera</taxon>
        <taxon>Endopterygota</taxon>
        <taxon>Lepidoptera</taxon>
        <taxon>Glossata</taxon>
        <taxon>Ditrysia</taxon>
        <taxon>Noctuoidea</taxon>
        <taxon>Noctuidae</taxon>
        <taxon>Noctuinae</taxon>
        <taxon>Hadenini</taxon>
        <taxon>Mythimna</taxon>
    </lineage>
</organism>
<evidence type="ECO:0000256" key="2">
    <source>
        <dbReference type="ARBA" id="ARBA00011738"/>
    </source>
</evidence>
<dbReference type="Pfam" id="PF00232">
    <property type="entry name" value="Glyco_hydro_1"/>
    <property type="match status" value="1"/>
</dbReference>
<comment type="subunit">
    <text evidence="2">Homodimer.</text>
</comment>
<evidence type="ECO:0000256" key="6">
    <source>
        <dbReference type="ARBA" id="ARBA00023295"/>
    </source>
</evidence>
<keyword evidence="5" id="KW-0325">Glycoprotein</keyword>
<keyword evidence="10" id="KW-0732">Signal</keyword>
<keyword evidence="4 9" id="KW-0378">Hydrolase</keyword>
<evidence type="ECO:0000256" key="7">
    <source>
        <dbReference type="PROSITE-ProRule" id="PRU10055"/>
    </source>
</evidence>
<dbReference type="PANTHER" id="PTHR10353:SF36">
    <property type="entry name" value="LP05116P"/>
    <property type="match status" value="1"/>
</dbReference>
<evidence type="ECO:0000256" key="9">
    <source>
        <dbReference type="RuleBase" id="RU004468"/>
    </source>
</evidence>
<reference evidence="11" key="1">
    <citation type="submission" date="2023-03" db="EMBL/GenBank/DDBJ databases">
        <title>Chromosome-level genomes of two armyworms, Mythimna separata and Mythimna loreyi, provide insights into the biosynthesis and reception of sex pheromones.</title>
        <authorList>
            <person name="Zhao H."/>
        </authorList>
    </citation>
    <scope>NUCLEOTIDE SEQUENCE</scope>
    <source>
        <strain evidence="11">BeijingLab</strain>
        <tissue evidence="11">Pupa</tissue>
    </source>
</reference>
<protein>
    <recommendedName>
        <fullName evidence="3">beta-glucosidase</fullName>
        <ecNumber evidence="3">3.2.1.21</ecNumber>
    </recommendedName>
</protein>
<dbReference type="EC" id="3.2.1.21" evidence="3"/>
<evidence type="ECO:0000313" key="11">
    <source>
        <dbReference type="EMBL" id="KAJ8710350.1"/>
    </source>
</evidence>
<dbReference type="EMBL" id="JARGEI010000023">
    <property type="protein sequence ID" value="KAJ8710350.1"/>
    <property type="molecule type" value="Genomic_DNA"/>
</dbReference>
<dbReference type="InterPro" id="IPR001360">
    <property type="entry name" value="Glyco_hydro_1"/>
</dbReference>
<feature type="active site" description="Nucleophile" evidence="7">
    <location>
        <position position="398"/>
    </location>
</feature>